<keyword evidence="3" id="KW-0268">Exocytosis</keyword>
<dbReference type="GeneID" id="62197959"/>
<protein>
    <recommendedName>
        <fullName evidence="10">Exocyst complex component Sec10</fullName>
    </recommendedName>
</protein>
<feature type="region of interest" description="Disordered" evidence="5">
    <location>
        <begin position="449"/>
        <end position="476"/>
    </location>
</feature>
<gene>
    <name evidence="8" type="ORF">FOA43_004559</name>
</gene>
<evidence type="ECO:0000256" key="1">
    <source>
        <dbReference type="ARBA" id="ARBA00006572"/>
    </source>
</evidence>
<dbReference type="Pfam" id="PF07393">
    <property type="entry name" value="Sec10_HB"/>
    <property type="match status" value="1"/>
</dbReference>
<evidence type="ECO:0000259" key="6">
    <source>
        <dbReference type="Pfam" id="PF07393"/>
    </source>
</evidence>
<dbReference type="OrthoDB" id="125856at2759"/>
<feature type="compositionally biased region" description="Low complexity" evidence="5">
    <location>
        <begin position="453"/>
        <end position="468"/>
    </location>
</feature>
<evidence type="ECO:0000256" key="5">
    <source>
        <dbReference type="SAM" id="MobiDB-lite"/>
    </source>
</evidence>
<dbReference type="Pfam" id="PF20667">
    <property type="entry name" value="Sec10_N"/>
    <property type="match status" value="1"/>
</dbReference>
<dbReference type="InterPro" id="IPR048625">
    <property type="entry name" value="Sec10_N"/>
</dbReference>
<proteinExistence type="inferred from homology"/>
<organism evidence="8 9">
    <name type="scientific">Eeniella nana</name>
    <name type="common">Yeast</name>
    <name type="synonym">Brettanomyces nanus</name>
    <dbReference type="NCBI Taxonomy" id="13502"/>
    <lineage>
        <taxon>Eukaryota</taxon>
        <taxon>Fungi</taxon>
        <taxon>Dikarya</taxon>
        <taxon>Ascomycota</taxon>
        <taxon>Saccharomycotina</taxon>
        <taxon>Pichiomycetes</taxon>
        <taxon>Pichiales</taxon>
        <taxon>Pichiaceae</taxon>
        <taxon>Brettanomyces</taxon>
    </lineage>
</organism>
<dbReference type="Proteomes" id="UP000662931">
    <property type="component" value="Chromosome 4"/>
</dbReference>
<dbReference type="EMBL" id="CP064815">
    <property type="protein sequence ID" value="QPG77154.1"/>
    <property type="molecule type" value="Genomic_DNA"/>
</dbReference>
<dbReference type="RefSeq" id="XP_038780719.1">
    <property type="nucleotide sequence ID" value="XM_038924791.1"/>
</dbReference>
<keyword evidence="2" id="KW-0813">Transport</keyword>
<evidence type="ECO:0000313" key="9">
    <source>
        <dbReference type="Proteomes" id="UP000662931"/>
    </source>
</evidence>
<comment type="similarity">
    <text evidence="1">Belongs to the SEC10 family.</text>
</comment>
<feature type="domain" description="Exocyst complex component Sec10-like alpha-helical bundle" evidence="6">
    <location>
        <begin position="176"/>
        <end position="880"/>
    </location>
</feature>
<dbReference type="InterPro" id="IPR009976">
    <property type="entry name" value="Sec10-like"/>
</dbReference>
<dbReference type="InterPro" id="IPR048627">
    <property type="entry name" value="Sec10_HB"/>
</dbReference>
<dbReference type="KEGG" id="bnn:FOA43_004559"/>
<evidence type="ECO:0000256" key="3">
    <source>
        <dbReference type="ARBA" id="ARBA00022483"/>
    </source>
</evidence>
<evidence type="ECO:0000313" key="8">
    <source>
        <dbReference type="EMBL" id="QPG77154.1"/>
    </source>
</evidence>
<name>A0A875SEU7_EENNA</name>
<evidence type="ECO:0008006" key="10">
    <source>
        <dbReference type="Google" id="ProtNLM"/>
    </source>
</evidence>
<dbReference type="AlphaFoldDB" id="A0A875SEU7"/>
<accession>A0A875SEU7</accession>
<evidence type="ECO:0000256" key="4">
    <source>
        <dbReference type="ARBA" id="ARBA00023054"/>
    </source>
</evidence>
<dbReference type="GO" id="GO:0006893">
    <property type="term" value="P:Golgi to plasma membrane transport"/>
    <property type="evidence" value="ECO:0007669"/>
    <property type="project" value="TreeGrafter"/>
</dbReference>
<sequence>MSSLYQLDDDTKSLLTLDNFLKDLSVTEFVDRLAKQNVQYKSKFNNGVEYIDPKPYIRTFELVQKELNNLSRECVTKKTRLEQQAHAKSVKHYENVLHLNSKAAELNERYNKLTTGVSKLYGSDINPLGEKLTEANSLKEHSFELIFLTKCYNEFYTKGQPPEEILKYKPQDMERIAKVFNQLLSLSSKLSGDENGLPRTKKAHELIQQYADMFEKDQLENFNKYYKQKDIEKSQQIARVLFTFNGGANIVEGFFGNHPVFSKLFAEKQSSLDKDYWIGLGNPDETSYALDTDTNTLLTSISETFASELDSITEIFQTNSGTVLESLISKLFGQIINARVNYLVKMASSYSKLALVRVLHLAATETYRLSLSKMASALENRNLQLSGVLEKAYNDIFAPYLKNDSQFKIDKSNLEELLDSLITQLDGQVDKAVQKHILGDKISSFKYEHSSTHDSSNTASASNSAPEAPEADDETGSGLFKEKFIGAKRFIPHSKRFRRFTSISSFIKNSERNSTWRERLKRSAIGSGHLGFHSSSVSVIASSATASVSVKNENLPPLIVTEKILSYVVESLKRSIELVPSKINEYSMEIFEIMMFKIGPSYIFAEMEALYFNSVFLQGQKLNSFFSSPSYNLDLSFLQQLNVIFFQLYLLSIVVKKSFYPLLLTNSVKVHLVGIFNGFLQDMEIGLNITIADLIDLITANVKSILNGQNIEDFNPRAQNITIDKTETCDKLTQFMDYTLREVHANMSSNPSLEFEMVKRISNSFLEILIDHFRNFKVNSTGSLIVTQDAIHYISVFDNYDFEELKRKKDFAIRGVTTVIETAEDVSSIKANFLILKELTNLFSCQPELLKDLCNEGRLTYLKRNVLREYIRNRIDFQESFLDGI</sequence>
<keyword evidence="4" id="KW-0175">Coiled coil</keyword>
<feature type="domain" description="Exocyst complex component Sec10 N-terminal" evidence="7">
    <location>
        <begin position="53"/>
        <end position="163"/>
    </location>
</feature>
<dbReference type="PANTHER" id="PTHR12100:SF0">
    <property type="entry name" value="EXOCYST COMPLEX COMPONENT 5"/>
    <property type="match status" value="1"/>
</dbReference>
<evidence type="ECO:0000259" key="7">
    <source>
        <dbReference type="Pfam" id="PF20667"/>
    </source>
</evidence>
<keyword evidence="9" id="KW-1185">Reference proteome</keyword>
<dbReference type="PANTHER" id="PTHR12100">
    <property type="entry name" value="SEC10"/>
    <property type="match status" value="1"/>
</dbReference>
<reference evidence="8" key="1">
    <citation type="submission" date="2020-10" db="EMBL/GenBank/DDBJ databases">
        <authorList>
            <person name="Roach M.J.R."/>
        </authorList>
    </citation>
    <scope>NUCLEOTIDE SEQUENCE</scope>
    <source>
        <strain evidence="8">CBS 1945</strain>
    </source>
</reference>
<dbReference type="GO" id="GO:0000145">
    <property type="term" value="C:exocyst"/>
    <property type="evidence" value="ECO:0007669"/>
    <property type="project" value="TreeGrafter"/>
</dbReference>
<dbReference type="GO" id="GO:0006887">
    <property type="term" value="P:exocytosis"/>
    <property type="evidence" value="ECO:0007669"/>
    <property type="project" value="UniProtKB-KW"/>
</dbReference>
<evidence type="ECO:0000256" key="2">
    <source>
        <dbReference type="ARBA" id="ARBA00022448"/>
    </source>
</evidence>